<dbReference type="KEGG" id="ske:Sked_35820"/>
<keyword evidence="4" id="KW-1185">Reference proteome</keyword>
<dbReference type="GO" id="GO:0003700">
    <property type="term" value="F:DNA-binding transcription factor activity"/>
    <property type="evidence" value="ECO:0007669"/>
    <property type="project" value="InterPro"/>
</dbReference>
<dbReference type="eggNOG" id="COG0789">
    <property type="taxonomic scope" value="Bacteria"/>
</dbReference>
<protein>
    <submittedName>
        <fullName evidence="3">Predicted transcriptional regulator</fullName>
    </submittedName>
</protein>
<dbReference type="InterPro" id="IPR000551">
    <property type="entry name" value="MerR-type_HTH_dom"/>
</dbReference>
<dbReference type="Proteomes" id="UP000000322">
    <property type="component" value="Chromosome"/>
</dbReference>
<proteinExistence type="predicted"/>
<evidence type="ECO:0000256" key="1">
    <source>
        <dbReference type="ARBA" id="ARBA00023125"/>
    </source>
</evidence>
<accession>D1BFG5</accession>
<reference evidence="3 4" key="1">
    <citation type="journal article" date="2009" name="Stand. Genomic Sci.">
        <title>Complete genome sequence of Sanguibacter keddieii type strain (ST-74).</title>
        <authorList>
            <person name="Ivanova N."/>
            <person name="Sikorski J."/>
            <person name="Sims D."/>
            <person name="Brettin T."/>
            <person name="Detter J.C."/>
            <person name="Han C."/>
            <person name="Lapidus A."/>
            <person name="Copeland A."/>
            <person name="Glavina Del Rio T."/>
            <person name="Nolan M."/>
            <person name="Chen F."/>
            <person name="Lucas S."/>
            <person name="Tice H."/>
            <person name="Cheng J.F."/>
            <person name="Bruce D."/>
            <person name="Goodwin L."/>
            <person name="Pitluck S."/>
            <person name="Pati A."/>
            <person name="Mavromatis K."/>
            <person name="Chen A."/>
            <person name="Palaniappan K."/>
            <person name="D'haeseleer P."/>
            <person name="Chain P."/>
            <person name="Bristow J."/>
            <person name="Eisen J.A."/>
            <person name="Markowitz V."/>
            <person name="Hugenholtz P."/>
            <person name="Goker M."/>
            <person name="Pukall R."/>
            <person name="Klenk H.P."/>
            <person name="Kyrpides N.C."/>
        </authorList>
    </citation>
    <scope>NUCLEOTIDE SEQUENCE [LARGE SCALE GENOMIC DNA]</scope>
    <source>
        <strain evidence="4">ATCC 51767 / DSM 10542 / NCFB 3025 / ST-74</strain>
    </source>
</reference>
<dbReference type="STRING" id="446469.Sked_35820"/>
<dbReference type="Pfam" id="PF13411">
    <property type="entry name" value="MerR_1"/>
    <property type="match status" value="1"/>
</dbReference>
<dbReference type="PANTHER" id="PTHR30204">
    <property type="entry name" value="REDOX-CYCLING DRUG-SENSING TRANSCRIPTIONAL ACTIVATOR SOXR"/>
    <property type="match status" value="1"/>
</dbReference>
<dbReference type="EMBL" id="CP001819">
    <property type="protein sequence ID" value="ACZ23468.1"/>
    <property type="molecule type" value="Genomic_DNA"/>
</dbReference>
<dbReference type="PROSITE" id="PS50937">
    <property type="entry name" value="HTH_MERR_2"/>
    <property type="match status" value="1"/>
</dbReference>
<feature type="domain" description="HTH merR-type" evidence="2">
    <location>
        <begin position="15"/>
        <end position="84"/>
    </location>
</feature>
<dbReference type="AlphaFoldDB" id="D1BFG5"/>
<dbReference type="SUPFAM" id="SSF46955">
    <property type="entry name" value="Putative DNA-binding domain"/>
    <property type="match status" value="1"/>
</dbReference>
<dbReference type="RefSeq" id="WP_012868536.1">
    <property type="nucleotide sequence ID" value="NC_013521.1"/>
</dbReference>
<dbReference type="OrthoDB" id="9809391at2"/>
<evidence type="ECO:0000259" key="2">
    <source>
        <dbReference type="PROSITE" id="PS50937"/>
    </source>
</evidence>
<organism evidence="3 4">
    <name type="scientific">Sanguibacter keddieii (strain ATCC 51767 / DSM 10542 / NCFB 3025 / ST-74)</name>
    <dbReference type="NCBI Taxonomy" id="446469"/>
    <lineage>
        <taxon>Bacteria</taxon>
        <taxon>Bacillati</taxon>
        <taxon>Actinomycetota</taxon>
        <taxon>Actinomycetes</taxon>
        <taxon>Micrococcales</taxon>
        <taxon>Sanguibacteraceae</taxon>
        <taxon>Sanguibacter</taxon>
    </lineage>
</organism>
<evidence type="ECO:0000313" key="3">
    <source>
        <dbReference type="EMBL" id="ACZ23468.1"/>
    </source>
</evidence>
<evidence type="ECO:0000313" key="4">
    <source>
        <dbReference type="Proteomes" id="UP000000322"/>
    </source>
</evidence>
<dbReference type="PANTHER" id="PTHR30204:SF93">
    <property type="entry name" value="HTH MERR-TYPE DOMAIN-CONTAINING PROTEIN"/>
    <property type="match status" value="1"/>
</dbReference>
<dbReference type="InterPro" id="IPR009061">
    <property type="entry name" value="DNA-bd_dom_put_sf"/>
</dbReference>
<name>D1BFG5_SANKS</name>
<dbReference type="InterPro" id="IPR047057">
    <property type="entry name" value="MerR_fam"/>
</dbReference>
<gene>
    <name evidence="3" type="ordered locus">Sked_35820</name>
</gene>
<dbReference type="GO" id="GO:0003677">
    <property type="term" value="F:DNA binding"/>
    <property type="evidence" value="ECO:0007669"/>
    <property type="project" value="UniProtKB-KW"/>
</dbReference>
<sequence length="134" mass="14799">MTAPDAPTPGDALPTMHIGALAERTGMSLRSLRHYDETGLLKPSGRTDGGFRLYTEHDLERLLVIRRMKPLGFSLEEMADLLEVVDQLRAGAADEDGALRSRLDAYVTSAQERRADLARKLDMADEFIGLLQST</sequence>
<dbReference type="Gene3D" id="1.10.1660.10">
    <property type="match status" value="1"/>
</dbReference>
<keyword evidence="1" id="KW-0238">DNA-binding</keyword>
<dbReference type="SMART" id="SM00422">
    <property type="entry name" value="HTH_MERR"/>
    <property type="match status" value="1"/>
</dbReference>
<dbReference type="PRINTS" id="PR00040">
    <property type="entry name" value="HTHMERR"/>
</dbReference>
<dbReference type="HOGENOM" id="CLU_060077_2_1_11"/>